<dbReference type="InterPro" id="IPR051120">
    <property type="entry name" value="ABC_AA/LPS_Transport"/>
</dbReference>
<proteinExistence type="predicted"/>
<dbReference type="EMBL" id="BOMF01000050">
    <property type="protein sequence ID" value="GID45321.1"/>
    <property type="molecule type" value="Genomic_DNA"/>
</dbReference>
<organism evidence="5">
    <name type="scientific">Actinoplanes campanulatus</name>
    <dbReference type="NCBI Taxonomy" id="113559"/>
    <lineage>
        <taxon>Bacteria</taxon>
        <taxon>Bacillati</taxon>
        <taxon>Actinomycetota</taxon>
        <taxon>Actinomycetes</taxon>
        <taxon>Micromonosporales</taxon>
        <taxon>Micromonosporaceae</taxon>
        <taxon>Actinoplanes</taxon>
    </lineage>
</organism>
<dbReference type="InterPro" id="IPR027417">
    <property type="entry name" value="P-loop_NTPase"/>
</dbReference>
<dbReference type="PROSITE" id="PS50893">
    <property type="entry name" value="ABC_TRANSPORTER_2"/>
    <property type="match status" value="1"/>
</dbReference>
<dbReference type="RefSeq" id="WP_204295828.1">
    <property type="nucleotide sequence ID" value="NZ_BAAAGQ010000034.1"/>
</dbReference>
<dbReference type="PANTHER" id="PTHR45772">
    <property type="entry name" value="CONSERVED COMPONENT OF ABC TRANSPORTER FOR NATURAL AMINO ACIDS-RELATED"/>
    <property type="match status" value="1"/>
</dbReference>
<comment type="caution">
    <text evidence="5">The sequence shown here is derived from an EMBL/GenBank/DDBJ whole genome shotgun (WGS) entry which is preliminary data.</text>
</comment>
<dbReference type="PROSITE" id="PS00211">
    <property type="entry name" value="ABC_TRANSPORTER_1"/>
    <property type="match status" value="1"/>
</dbReference>
<sequence>MTAVTVESVSWRIGAVPIVDDVTLKLAAGEFMALIGPNGAGKTSLFNLISGLRRPSSGRILLDGGDVTGLAPYRRARLGLGRTFQTSAVFGSLTVAENVALAVQARRGGATRAWRRRSDRQVTARAGEILSEVRLSARASATAGSLAHGEKRKLEIALLLATEPNVLLLDEPMAGVSAEEVPALVTVIRGLAGESGRSVLMVEHHMDVVLDVADRIAVLHHGALLACDTPDAVMADPFVQEAYLGESL</sequence>
<evidence type="ECO:0000256" key="3">
    <source>
        <dbReference type="ARBA" id="ARBA00022840"/>
    </source>
</evidence>
<dbReference type="Pfam" id="PF12399">
    <property type="entry name" value="BCA_ABC_TP_C"/>
    <property type="match status" value="1"/>
</dbReference>
<protein>
    <submittedName>
        <fullName evidence="5">ABC transporter ATP-binding protein</fullName>
    </submittedName>
</protein>
<dbReference type="InterPro" id="IPR032823">
    <property type="entry name" value="BCA_ABC_TP_C"/>
</dbReference>
<dbReference type="SUPFAM" id="SSF52540">
    <property type="entry name" value="P-loop containing nucleoside triphosphate hydrolases"/>
    <property type="match status" value="1"/>
</dbReference>
<accession>A0ABQ3WG51</accession>
<dbReference type="InterPro" id="IPR003593">
    <property type="entry name" value="AAA+_ATPase"/>
</dbReference>
<keyword evidence="1" id="KW-0813">Transport</keyword>
<reference evidence="5" key="1">
    <citation type="submission" date="2021-01" db="EMBL/GenBank/DDBJ databases">
        <title>Whole genome shotgun sequence of Actinoplanes capillaceus NBRC 16408.</title>
        <authorList>
            <person name="Komaki H."/>
            <person name="Tamura T."/>
        </authorList>
    </citation>
    <scope>NUCLEOTIDE SEQUENCE [LARGE SCALE GENOMIC DNA]</scope>
    <source>
        <strain evidence="5">NBRC 16408</strain>
    </source>
</reference>
<feature type="domain" description="ABC transporter" evidence="4">
    <location>
        <begin position="4"/>
        <end position="246"/>
    </location>
</feature>
<dbReference type="SMART" id="SM00382">
    <property type="entry name" value="AAA"/>
    <property type="match status" value="1"/>
</dbReference>
<dbReference type="PANTHER" id="PTHR45772:SF3">
    <property type="entry name" value="ABC TRANSPORTER ATP-BINDING PROTEIN"/>
    <property type="match status" value="1"/>
</dbReference>
<keyword evidence="3 5" id="KW-0067">ATP-binding</keyword>
<evidence type="ECO:0000313" key="5">
    <source>
        <dbReference type="EMBL" id="GID45321.1"/>
    </source>
</evidence>
<dbReference type="Gene3D" id="3.40.50.300">
    <property type="entry name" value="P-loop containing nucleotide triphosphate hydrolases"/>
    <property type="match status" value="1"/>
</dbReference>
<dbReference type="GO" id="GO:0005524">
    <property type="term" value="F:ATP binding"/>
    <property type="evidence" value="ECO:0007669"/>
    <property type="project" value="UniProtKB-KW"/>
</dbReference>
<dbReference type="InterPro" id="IPR017871">
    <property type="entry name" value="ABC_transporter-like_CS"/>
</dbReference>
<dbReference type="Pfam" id="PF00005">
    <property type="entry name" value="ABC_tran"/>
    <property type="match status" value="1"/>
</dbReference>
<evidence type="ECO:0000259" key="4">
    <source>
        <dbReference type="PROSITE" id="PS50893"/>
    </source>
</evidence>
<dbReference type="InterPro" id="IPR003439">
    <property type="entry name" value="ABC_transporter-like_ATP-bd"/>
</dbReference>
<evidence type="ECO:0000256" key="1">
    <source>
        <dbReference type="ARBA" id="ARBA00022448"/>
    </source>
</evidence>
<gene>
    <name evidence="5" type="ORF">Aca07nite_25960</name>
</gene>
<keyword evidence="2" id="KW-0547">Nucleotide-binding</keyword>
<dbReference type="CDD" id="cd03219">
    <property type="entry name" value="ABC_Mj1267_LivG_branched"/>
    <property type="match status" value="1"/>
</dbReference>
<evidence type="ECO:0000256" key="2">
    <source>
        <dbReference type="ARBA" id="ARBA00022741"/>
    </source>
</evidence>
<name>A0ABQ3WG51_9ACTN</name>